<sequence length="89" mass="9913">MDRVIVGNEGGEDDYFGMENCHKGEQDCTAKELAFTDHDKVPLTSVCQNGKPKTEKCLKENAEMIYSFNFLVVPSDPSRPAPLMSVNMI</sequence>
<proteinExistence type="predicted"/>
<name>A0A4Z2FU97_9TELE</name>
<reference evidence="1 2" key="1">
    <citation type="submission" date="2019-03" db="EMBL/GenBank/DDBJ databases">
        <title>First draft genome of Liparis tanakae, snailfish: a comprehensive survey of snailfish specific genes.</title>
        <authorList>
            <person name="Kim W."/>
            <person name="Song I."/>
            <person name="Jeong J.-H."/>
            <person name="Kim D."/>
            <person name="Kim S."/>
            <person name="Ryu S."/>
            <person name="Song J.Y."/>
            <person name="Lee S.K."/>
        </authorList>
    </citation>
    <scope>NUCLEOTIDE SEQUENCE [LARGE SCALE GENOMIC DNA]</scope>
    <source>
        <tissue evidence="1">Muscle</tissue>
    </source>
</reference>
<organism evidence="1 2">
    <name type="scientific">Liparis tanakae</name>
    <name type="common">Tanaka's snailfish</name>
    <dbReference type="NCBI Taxonomy" id="230148"/>
    <lineage>
        <taxon>Eukaryota</taxon>
        <taxon>Metazoa</taxon>
        <taxon>Chordata</taxon>
        <taxon>Craniata</taxon>
        <taxon>Vertebrata</taxon>
        <taxon>Euteleostomi</taxon>
        <taxon>Actinopterygii</taxon>
        <taxon>Neopterygii</taxon>
        <taxon>Teleostei</taxon>
        <taxon>Neoteleostei</taxon>
        <taxon>Acanthomorphata</taxon>
        <taxon>Eupercaria</taxon>
        <taxon>Perciformes</taxon>
        <taxon>Cottioidei</taxon>
        <taxon>Cottales</taxon>
        <taxon>Liparidae</taxon>
        <taxon>Liparis</taxon>
    </lineage>
</organism>
<evidence type="ECO:0000313" key="1">
    <source>
        <dbReference type="EMBL" id="TNN44808.1"/>
    </source>
</evidence>
<evidence type="ECO:0000313" key="2">
    <source>
        <dbReference type="Proteomes" id="UP000314294"/>
    </source>
</evidence>
<gene>
    <name evidence="1" type="ORF">EYF80_044993</name>
</gene>
<keyword evidence="2" id="KW-1185">Reference proteome</keyword>
<dbReference type="Proteomes" id="UP000314294">
    <property type="component" value="Unassembled WGS sequence"/>
</dbReference>
<comment type="caution">
    <text evidence="1">The sequence shown here is derived from an EMBL/GenBank/DDBJ whole genome shotgun (WGS) entry which is preliminary data.</text>
</comment>
<dbReference type="AlphaFoldDB" id="A0A4Z2FU97"/>
<protein>
    <submittedName>
        <fullName evidence="1">Uncharacterized protein</fullName>
    </submittedName>
</protein>
<dbReference type="EMBL" id="SRLO01000883">
    <property type="protein sequence ID" value="TNN44808.1"/>
    <property type="molecule type" value="Genomic_DNA"/>
</dbReference>
<accession>A0A4Z2FU97</accession>